<reference evidence="9 10" key="1">
    <citation type="submission" date="2024-11" db="EMBL/GenBank/DDBJ databases">
        <title>Adaptive evolution of stress response genes in parasites aligns with host niche diversity.</title>
        <authorList>
            <person name="Hahn C."/>
            <person name="Resl P."/>
        </authorList>
    </citation>
    <scope>NUCLEOTIDE SEQUENCE [LARGE SCALE GENOMIC DNA]</scope>
    <source>
        <strain evidence="9">EGGRZ-B1_66</strain>
        <tissue evidence="9">Body</tissue>
    </source>
</reference>
<keyword evidence="5" id="KW-0805">Transcription regulation</keyword>
<keyword evidence="4" id="KW-0678">Repressor</keyword>
<name>A0ABD2QIS7_9PLAT</name>
<dbReference type="AlphaFoldDB" id="A0ABD2QIS7"/>
<gene>
    <name evidence="9" type="ORF">Ciccas_001929</name>
</gene>
<evidence type="ECO:0000256" key="1">
    <source>
        <dbReference type="ARBA" id="ARBA00004123"/>
    </source>
</evidence>
<dbReference type="Proteomes" id="UP001626550">
    <property type="component" value="Unassembled WGS sequence"/>
</dbReference>
<evidence type="ECO:0000256" key="4">
    <source>
        <dbReference type="ARBA" id="ARBA00022491"/>
    </source>
</evidence>
<keyword evidence="7" id="KW-0539">Nucleus</keyword>
<evidence type="ECO:0000256" key="5">
    <source>
        <dbReference type="ARBA" id="ARBA00023015"/>
    </source>
</evidence>
<dbReference type="GO" id="GO:0005634">
    <property type="term" value="C:nucleus"/>
    <property type="evidence" value="ECO:0007669"/>
    <property type="project" value="UniProtKB-SubCell"/>
</dbReference>
<evidence type="ECO:0000256" key="2">
    <source>
        <dbReference type="ARBA" id="ARBA00009354"/>
    </source>
</evidence>
<comment type="similarity">
    <text evidence="2">Belongs to the Mediator complex subunit 13 family.</text>
</comment>
<keyword evidence="6" id="KW-0804">Transcription</keyword>
<dbReference type="InterPro" id="IPR051139">
    <property type="entry name" value="Mediator_complx_sub13"/>
</dbReference>
<proteinExistence type="inferred from homology"/>
<evidence type="ECO:0000256" key="7">
    <source>
        <dbReference type="ARBA" id="ARBA00023242"/>
    </source>
</evidence>
<evidence type="ECO:0000259" key="8">
    <source>
        <dbReference type="Pfam" id="PF11597"/>
    </source>
</evidence>
<sequence length="181" mass="20982">MSAGFHQPGLNSCSLEHSYTNLFALTELNGIQYRKYTLKRDSPKTTTINDPILTAYAYCQSEGILAAWVRTKTDSTNSSKPYLFSNYSKELYIFWYDQRSFAHEEKSIFRDLTFESSGNWRTGLSYEVRTMLFKALHNLIEKYALPSFDLAILNRSLLSKGFVRIGKWFLNTARFSTEDDE</sequence>
<feature type="domain" description="Mediator complex subunit Med13 N-terminal" evidence="8">
    <location>
        <begin position="14"/>
        <end position="170"/>
    </location>
</feature>
<comment type="caution">
    <text evidence="9">The sequence shown here is derived from an EMBL/GenBank/DDBJ whole genome shotgun (WGS) entry which is preliminary data.</text>
</comment>
<dbReference type="PANTHER" id="PTHR48249:SF3">
    <property type="entry name" value="MEDIATOR OF RNA POLYMERASE II TRANSCRIPTION SUBUNIT 13"/>
    <property type="match status" value="1"/>
</dbReference>
<organism evidence="9 10">
    <name type="scientific">Cichlidogyrus casuarinus</name>
    <dbReference type="NCBI Taxonomy" id="1844966"/>
    <lineage>
        <taxon>Eukaryota</taxon>
        <taxon>Metazoa</taxon>
        <taxon>Spiralia</taxon>
        <taxon>Lophotrochozoa</taxon>
        <taxon>Platyhelminthes</taxon>
        <taxon>Monogenea</taxon>
        <taxon>Monopisthocotylea</taxon>
        <taxon>Dactylogyridea</taxon>
        <taxon>Ancyrocephalidae</taxon>
        <taxon>Cichlidogyrus</taxon>
    </lineage>
</organism>
<keyword evidence="10" id="KW-1185">Reference proteome</keyword>
<protein>
    <recommendedName>
        <fullName evidence="3">Mediator of RNA polymerase II transcription subunit 13</fullName>
    </recommendedName>
</protein>
<dbReference type="InterPro" id="IPR021643">
    <property type="entry name" value="Mediator_Med13_N"/>
</dbReference>
<accession>A0ABD2QIS7</accession>
<evidence type="ECO:0000313" key="10">
    <source>
        <dbReference type="Proteomes" id="UP001626550"/>
    </source>
</evidence>
<evidence type="ECO:0000256" key="6">
    <source>
        <dbReference type="ARBA" id="ARBA00023163"/>
    </source>
</evidence>
<evidence type="ECO:0000313" key="9">
    <source>
        <dbReference type="EMBL" id="KAL3319414.1"/>
    </source>
</evidence>
<dbReference type="Pfam" id="PF11597">
    <property type="entry name" value="Med13_N"/>
    <property type="match status" value="1"/>
</dbReference>
<evidence type="ECO:0000256" key="3">
    <source>
        <dbReference type="ARBA" id="ARBA00019618"/>
    </source>
</evidence>
<dbReference type="EMBL" id="JBJKFK010000139">
    <property type="protein sequence ID" value="KAL3319414.1"/>
    <property type="molecule type" value="Genomic_DNA"/>
</dbReference>
<comment type="subcellular location">
    <subcellularLocation>
        <location evidence="1">Nucleus</location>
    </subcellularLocation>
</comment>
<dbReference type="PANTHER" id="PTHR48249">
    <property type="entry name" value="MEDIATOR OF RNA POLYMERASE II TRANSCRIPTION SUBUNIT 13"/>
    <property type="match status" value="1"/>
</dbReference>